<dbReference type="Proteomes" id="UP000253204">
    <property type="component" value="Unassembled WGS sequence"/>
</dbReference>
<evidence type="ECO:0000313" key="1">
    <source>
        <dbReference type="EMBL" id="RCV93678.1"/>
    </source>
</evidence>
<protein>
    <submittedName>
        <fullName evidence="1">Uncharacterized protein</fullName>
    </submittedName>
</protein>
<keyword evidence="2" id="KW-1185">Reference proteome</keyword>
<proteinExistence type="predicted"/>
<reference evidence="1 2" key="1">
    <citation type="submission" date="2018-07" db="EMBL/GenBank/DDBJ databases">
        <title>Halomonas rutogse sp. nov., isolated from Lake TangqianCo on Tibetan Plateau.</title>
        <authorList>
            <person name="Lu H."/>
            <person name="Xing P."/>
            <person name="Wu Q."/>
        </authorList>
    </citation>
    <scope>NUCLEOTIDE SEQUENCE [LARGE SCALE GENOMIC DNA]</scope>
    <source>
        <strain evidence="1 2">TQ8S</strain>
    </source>
</reference>
<comment type="caution">
    <text evidence="1">The sequence shown here is derived from an EMBL/GenBank/DDBJ whole genome shotgun (WGS) entry which is preliminary data.</text>
</comment>
<gene>
    <name evidence="1" type="ORF">DU506_00545</name>
</gene>
<organism evidence="1 2">
    <name type="scientific">Vreelandella rituensis</name>
    <dbReference type="NCBI Taxonomy" id="2282306"/>
    <lineage>
        <taxon>Bacteria</taxon>
        <taxon>Pseudomonadati</taxon>
        <taxon>Pseudomonadota</taxon>
        <taxon>Gammaproteobacteria</taxon>
        <taxon>Oceanospirillales</taxon>
        <taxon>Halomonadaceae</taxon>
        <taxon>Vreelandella</taxon>
    </lineage>
</organism>
<accession>A0A368U8Z9</accession>
<dbReference type="EMBL" id="QPIJ01000001">
    <property type="protein sequence ID" value="RCV93678.1"/>
    <property type="molecule type" value="Genomic_DNA"/>
</dbReference>
<sequence>MENFLPVLPVQDLLPTCPSCGYEALHIDEDSVTDKSHEEITCRDCNATYTVTVHVAVTYSTHEPAESMNT</sequence>
<dbReference type="AlphaFoldDB" id="A0A368U8Z9"/>
<evidence type="ECO:0000313" key="2">
    <source>
        <dbReference type="Proteomes" id="UP000253204"/>
    </source>
</evidence>
<name>A0A368U8Z9_9GAMM</name>
<dbReference type="Gene3D" id="2.20.28.160">
    <property type="match status" value="1"/>
</dbReference>